<name>A0A1T2XMZ0_9BACL</name>
<dbReference type="RefSeq" id="WP_078496832.1">
    <property type="nucleotide sequence ID" value="NZ_MSZX01000001.1"/>
</dbReference>
<dbReference type="Gene3D" id="3.90.850.10">
    <property type="entry name" value="Fumarylacetoacetase-like, C-terminal domain"/>
    <property type="match status" value="1"/>
</dbReference>
<keyword evidence="2" id="KW-0479">Metal-binding</keyword>
<dbReference type="GO" id="GO:0018773">
    <property type="term" value="F:acetylpyruvate hydrolase activity"/>
    <property type="evidence" value="ECO:0007669"/>
    <property type="project" value="TreeGrafter"/>
</dbReference>
<dbReference type="GO" id="GO:0046872">
    <property type="term" value="F:metal ion binding"/>
    <property type="evidence" value="ECO:0007669"/>
    <property type="project" value="UniProtKB-KW"/>
</dbReference>
<organism evidence="4 5">
    <name type="scientific">Paenibacillus selenitireducens</name>
    <dbReference type="NCBI Taxonomy" id="1324314"/>
    <lineage>
        <taxon>Bacteria</taxon>
        <taxon>Bacillati</taxon>
        <taxon>Bacillota</taxon>
        <taxon>Bacilli</taxon>
        <taxon>Bacillales</taxon>
        <taxon>Paenibacillaceae</taxon>
        <taxon>Paenibacillus</taxon>
    </lineage>
</organism>
<dbReference type="InterPro" id="IPR011234">
    <property type="entry name" value="Fumarylacetoacetase-like_C"/>
</dbReference>
<comment type="caution">
    <text evidence="4">The sequence shown here is derived from an EMBL/GenBank/DDBJ whole genome shotgun (WGS) entry which is preliminary data.</text>
</comment>
<comment type="similarity">
    <text evidence="1">Belongs to the FAH family.</text>
</comment>
<dbReference type="STRING" id="1324314.BVG16_01850"/>
<dbReference type="InterPro" id="IPR036663">
    <property type="entry name" value="Fumarylacetoacetase_C_sf"/>
</dbReference>
<evidence type="ECO:0000256" key="2">
    <source>
        <dbReference type="ARBA" id="ARBA00022723"/>
    </source>
</evidence>
<dbReference type="OrthoDB" id="9805307at2"/>
<sequence>MNSKIRNVYCVGRNYRLHAAEMGNEVPKEPMIFLKPTHAVVAMNGGGIALPHDQGEVHYEAELVIRVGRDYTPGIHVDELIDVMSLGLDFTLRDVQSVCKQKGQPWTPAKGFKNSAPMTPYVAFPGAAALAEQDFSLRKNDVEVQRGNVTEMIFDLQTIVDYIAEHYGLGEGDLIFTGTPAGVGRVEQGDRFELVLAEQRLDYCVID</sequence>
<dbReference type="Pfam" id="PF01557">
    <property type="entry name" value="FAA_hydrolase"/>
    <property type="match status" value="1"/>
</dbReference>
<gene>
    <name evidence="4" type="ORF">BVG16_01850</name>
</gene>
<dbReference type="PANTHER" id="PTHR11820:SF7">
    <property type="entry name" value="ACYLPYRUVASE FAHD1, MITOCHONDRIAL"/>
    <property type="match status" value="1"/>
</dbReference>
<reference evidence="4 5" key="1">
    <citation type="submission" date="2017-01" db="EMBL/GenBank/DDBJ databases">
        <title>Genome analysis of Paenibacillus selenitrireducens ES3-24.</title>
        <authorList>
            <person name="Xu D."/>
            <person name="Yao R."/>
            <person name="Zheng S."/>
        </authorList>
    </citation>
    <scope>NUCLEOTIDE SEQUENCE [LARGE SCALE GENOMIC DNA]</scope>
    <source>
        <strain evidence="4 5">ES3-24</strain>
    </source>
</reference>
<accession>A0A1T2XMZ0</accession>
<dbReference type="SUPFAM" id="SSF56529">
    <property type="entry name" value="FAH"/>
    <property type="match status" value="1"/>
</dbReference>
<dbReference type="PANTHER" id="PTHR11820">
    <property type="entry name" value="ACYLPYRUVASE"/>
    <property type="match status" value="1"/>
</dbReference>
<evidence type="ECO:0000259" key="3">
    <source>
        <dbReference type="Pfam" id="PF01557"/>
    </source>
</evidence>
<keyword evidence="5" id="KW-1185">Reference proteome</keyword>
<dbReference type="AlphaFoldDB" id="A0A1T2XMZ0"/>
<dbReference type="Proteomes" id="UP000190188">
    <property type="component" value="Unassembled WGS sequence"/>
</dbReference>
<evidence type="ECO:0000313" key="4">
    <source>
        <dbReference type="EMBL" id="OPA81106.1"/>
    </source>
</evidence>
<feature type="domain" description="Fumarylacetoacetase-like C-terminal" evidence="3">
    <location>
        <begin position="8"/>
        <end position="195"/>
    </location>
</feature>
<dbReference type="EMBL" id="MSZX01000001">
    <property type="protein sequence ID" value="OPA81106.1"/>
    <property type="molecule type" value="Genomic_DNA"/>
</dbReference>
<keyword evidence="4" id="KW-0378">Hydrolase</keyword>
<protein>
    <submittedName>
        <fullName evidence="4">Fumarylacetoacetate hydrolase</fullName>
    </submittedName>
</protein>
<evidence type="ECO:0000256" key="1">
    <source>
        <dbReference type="ARBA" id="ARBA00010211"/>
    </source>
</evidence>
<proteinExistence type="inferred from homology"/>
<evidence type="ECO:0000313" key="5">
    <source>
        <dbReference type="Proteomes" id="UP000190188"/>
    </source>
</evidence>